<evidence type="ECO:0000313" key="1">
    <source>
        <dbReference type="EMBL" id="ABS51822.1"/>
    </source>
</evidence>
<organism evidence="1 2">
    <name type="scientific">Campylobacter hominis (strain ATCC BAA-381 / DSM 21671 / CCUG 45161 / LMG 19568 / NCTC 13146 / CH001A)</name>
    <dbReference type="NCBI Taxonomy" id="360107"/>
    <lineage>
        <taxon>Bacteria</taxon>
        <taxon>Pseudomonadati</taxon>
        <taxon>Campylobacterota</taxon>
        <taxon>Epsilonproteobacteria</taxon>
        <taxon>Campylobacterales</taxon>
        <taxon>Campylobacteraceae</taxon>
        <taxon>Campylobacter</taxon>
    </lineage>
</organism>
<name>A7I009_CAMHC</name>
<evidence type="ECO:0000313" key="2">
    <source>
        <dbReference type="Proteomes" id="UP000002407"/>
    </source>
</evidence>
<sequence>MKIIFFIFLQGFNVNKYFLFFIFLIFTGCAFNTPKISKSINFTAISPLIKINDAGFLHKISGGDKIELYKSGVLVLELVDKNGKICLNGACDDELIFNQKFFKNAYYKGLLSEILNFKHIFKGKNLTETNCGFTQIFDGIKYEICGGMLNFKDSKNGVKIKLKELN</sequence>
<dbReference type="KEGG" id="cha:CHAB381_0244"/>
<dbReference type="HOGENOM" id="CLU_136117_1_0_7"/>
<evidence type="ECO:0008006" key="3">
    <source>
        <dbReference type="Google" id="ProtNLM"/>
    </source>
</evidence>
<dbReference type="AlphaFoldDB" id="A7I009"/>
<dbReference type="PROSITE" id="PS51257">
    <property type="entry name" value="PROKAR_LIPOPROTEIN"/>
    <property type="match status" value="1"/>
</dbReference>
<dbReference type="Proteomes" id="UP000002407">
    <property type="component" value="Chromosome"/>
</dbReference>
<dbReference type="EMBL" id="CP000776">
    <property type="protein sequence ID" value="ABS51822.1"/>
    <property type="molecule type" value="Genomic_DNA"/>
</dbReference>
<dbReference type="eggNOG" id="ENOG502ZYK6">
    <property type="taxonomic scope" value="Bacteria"/>
</dbReference>
<gene>
    <name evidence="1" type="ordered locus">CHAB381_0244</name>
</gene>
<reference evidence="2" key="1">
    <citation type="submission" date="2007-07" db="EMBL/GenBank/DDBJ databases">
        <title>Complete genome sequence of Campylobacter hominis ATCC BAA-381, a commensal isolated from the human gastrointestinal tract.</title>
        <authorList>
            <person name="Fouts D.E."/>
            <person name="Mongodin E.F."/>
            <person name="Puiu D."/>
            <person name="Sebastian Y."/>
            <person name="Miller W.G."/>
            <person name="Mandrell R.E."/>
            <person name="Nelson K.E."/>
        </authorList>
    </citation>
    <scope>NUCLEOTIDE SEQUENCE [LARGE SCALE GENOMIC DNA]</scope>
    <source>
        <strain evidence="2">ATCC BAA-381 / LMG 19568 / NCTC 13146 / CH001A</strain>
    </source>
</reference>
<proteinExistence type="predicted"/>
<dbReference type="STRING" id="360107.CHAB381_0244"/>
<keyword evidence="2" id="KW-1185">Reference proteome</keyword>
<protein>
    <recommendedName>
        <fullName evidence="3">Lipoprotein</fullName>
    </recommendedName>
</protein>
<accession>A7I009</accession>